<dbReference type="SUPFAM" id="SSF46785">
    <property type="entry name" value="Winged helix' DNA-binding domain"/>
    <property type="match status" value="1"/>
</dbReference>
<comment type="caution">
    <text evidence="1">The sequence shown here is derived from an EMBL/GenBank/DDBJ whole genome shotgun (WGS) entry which is preliminary data.</text>
</comment>
<proteinExistence type="predicted"/>
<gene>
    <name evidence="1" type="ORF">BW34_02569</name>
</gene>
<organism evidence="1 2">
    <name type="scientific">Microbacterium oleivorans</name>
    <dbReference type="NCBI Taxonomy" id="273677"/>
    <lineage>
        <taxon>Bacteria</taxon>
        <taxon>Bacillati</taxon>
        <taxon>Actinomycetota</taxon>
        <taxon>Actinomycetes</taxon>
        <taxon>Micrococcales</taxon>
        <taxon>Microbacteriaceae</taxon>
        <taxon>Microbacterium</taxon>
    </lineage>
</organism>
<accession>A0A031FPN3</accession>
<evidence type="ECO:0000313" key="2">
    <source>
        <dbReference type="Proteomes" id="UP000024001"/>
    </source>
</evidence>
<protein>
    <recommendedName>
        <fullName evidence="3">HTH iclR-type domain-containing protein</fullName>
    </recommendedName>
</protein>
<name>A0A031FPN3_9MICO</name>
<dbReference type="eggNOG" id="COG4861">
    <property type="taxonomic scope" value="Bacteria"/>
</dbReference>
<evidence type="ECO:0008006" key="3">
    <source>
        <dbReference type="Google" id="ProtNLM"/>
    </source>
</evidence>
<evidence type="ECO:0000313" key="1">
    <source>
        <dbReference type="EMBL" id="EZP26237.1"/>
    </source>
</evidence>
<dbReference type="AlphaFoldDB" id="A0A031FPN3"/>
<dbReference type="EMBL" id="JFYO01000007">
    <property type="protein sequence ID" value="EZP26237.1"/>
    <property type="molecule type" value="Genomic_DNA"/>
</dbReference>
<reference evidence="1 2" key="1">
    <citation type="submission" date="2014-03" db="EMBL/GenBank/DDBJ databases">
        <title>Draft Genome Sequences of 13 Willow Endophytes.</title>
        <authorList>
            <person name="Gan H.Y."/>
            <person name="Gan H.M."/>
            <person name="Savka M.A."/>
            <person name="Hudson A.O."/>
        </authorList>
    </citation>
    <scope>NUCLEOTIDE SEQUENCE [LARGE SCALE GENOMIC DNA]</scope>
    <source>
        <strain evidence="1 2">RIT293</strain>
    </source>
</reference>
<dbReference type="Proteomes" id="UP000024001">
    <property type="component" value="Unassembled WGS sequence"/>
</dbReference>
<sequence>MFHIMRNVRVSGTSTLIDGFTAALESVGAGSVVVERQTGSNGVDAEVRGQFGSVSLVLDAEVKLTPPRARAEVGALPSVQPGSVPVIVAPFLSPAVRDELARAGWSYWDATGNMRISSDDPAVWIDRVGASRDPEPRNDAQPQRLRSLKGKAASQVIARLLSTRREASVRELSRETGTGLGTVSRVVELLREEGLLEDTKGGPIVVANQLELAQRWARDYGFETTFKPARYFSVLGEEIALDRLQRSGLTYALTGTRAAAIEFETRGLVAPLPASGIWLYTDNVPGVERAMDLAPDRRGNVLVARCDFLTSDEGFSTISGRETRKIARAWRIVGDLLGAGGRLAAVGEKLAATQPRGVTV</sequence>
<dbReference type="InterPro" id="IPR036390">
    <property type="entry name" value="WH_DNA-bd_sf"/>
</dbReference>
<dbReference type="PATRIC" id="fig|273677.3.peg.2548"/>
<keyword evidence="2" id="KW-1185">Reference proteome</keyword>